<dbReference type="RefSeq" id="XP_033526966.1">
    <property type="nucleotide sequence ID" value="XM_033662291.1"/>
</dbReference>
<evidence type="ECO:0000313" key="2">
    <source>
        <dbReference type="EMBL" id="KAF2132579.1"/>
    </source>
</evidence>
<dbReference type="AlphaFoldDB" id="A0A6A6AKU6"/>
<protein>
    <submittedName>
        <fullName evidence="2">Uncharacterized protein</fullName>
    </submittedName>
</protein>
<feature type="region of interest" description="Disordered" evidence="1">
    <location>
        <begin position="58"/>
        <end position="96"/>
    </location>
</feature>
<feature type="compositionally biased region" description="Basic residues" evidence="1">
    <location>
        <begin position="58"/>
        <end position="69"/>
    </location>
</feature>
<feature type="compositionally biased region" description="Basic residues" evidence="1">
    <location>
        <begin position="85"/>
        <end position="94"/>
    </location>
</feature>
<organism evidence="2 3">
    <name type="scientific">Dothidotthia symphoricarpi CBS 119687</name>
    <dbReference type="NCBI Taxonomy" id="1392245"/>
    <lineage>
        <taxon>Eukaryota</taxon>
        <taxon>Fungi</taxon>
        <taxon>Dikarya</taxon>
        <taxon>Ascomycota</taxon>
        <taxon>Pezizomycotina</taxon>
        <taxon>Dothideomycetes</taxon>
        <taxon>Pleosporomycetidae</taxon>
        <taxon>Pleosporales</taxon>
        <taxon>Dothidotthiaceae</taxon>
        <taxon>Dothidotthia</taxon>
    </lineage>
</organism>
<reference evidence="2" key="1">
    <citation type="journal article" date="2020" name="Stud. Mycol.">
        <title>101 Dothideomycetes genomes: a test case for predicting lifestyles and emergence of pathogens.</title>
        <authorList>
            <person name="Haridas S."/>
            <person name="Albert R."/>
            <person name="Binder M."/>
            <person name="Bloem J."/>
            <person name="Labutti K."/>
            <person name="Salamov A."/>
            <person name="Andreopoulos B."/>
            <person name="Baker S."/>
            <person name="Barry K."/>
            <person name="Bills G."/>
            <person name="Bluhm B."/>
            <person name="Cannon C."/>
            <person name="Castanera R."/>
            <person name="Culley D."/>
            <person name="Daum C."/>
            <person name="Ezra D."/>
            <person name="Gonzalez J."/>
            <person name="Henrissat B."/>
            <person name="Kuo A."/>
            <person name="Liang C."/>
            <person name="Lipzen A."/>
            <person name="Lutzoni F."/>
            <person name="Magnuson J."/>
            <person name="Mondo S."/>
            <person name="Nolan M."/>
            <person name="Ohm R."/>
            <person name="Pangilinan J."/>
            <person name="Park H.-J."/>
            <person name="Ramirez L."/>
            <person name="Alfaro M."/>
            <person name="Sun H."/>
            <person name="Tritt A."/>
            <person name="Yoshinaga Y."/>
            <person name="Zwiers L.-H."/>
            <person name="Turgeon B."/>
            <person name="Goodwin S."/>
            <person name="Spatafora J."/>
            <person name="Crous P."/>
            <person name="Grigoriev I."/>
        </authorList>
    </citation>
    <scope>NUCLEOTIDE SEQUENCE</scope>
    <source>
        <strain evidence="2">CBS 119687</strain>
    </source>
</reference>
<keyword evidence="3" id="KW-1185">Reference proteome</keyword>
<sequence>MTYILPFHQPSIYLLLLQSINQSTHFPVLSFPPLPPIRIEIKTKTKTKSKIKIKITHKVGKTPRPHTTPHRTTQAVSPKPQNQHSRSRNSKHHPIPLPSHPIPYYTIPFHTIPYHSVTTSLHPIPDPPKAVNKAKHGRTRIPKRSSYACMRVCMYAGWLDPSFLRFFPDRRMAWNETGWDGMG</sequence>
<evidence type="ECO:0000256" key="1">
    <source>
        <dbReference type="SAM" id="MobiDB-lite"/>
    </source>
</evidence>
<dbReference type="GeneID" id="54402723"/>
<evidence type="ECO:0000313" key="3">
    <source>
        <dbReference type="Proteomes" id="UP000799771"/>
    </source>
</evidence>
<dbReference type="Proteomes" id="UP000799771">
    <property type="component" value="Unassembled WGS sequence"/>
</dbReference>
<dbReference type="EMBL" id="ML977500">
    <property type="protein sequence ID" value="KAF2132579.1"/>
    <property type="molecule type" value="Genomic_DNA"/>
</dbReference>
<feature type="compositionally biased region" description="Polar residues" evidence="1">
    <location>
        <begin position="74"/>
        <end position="84"/>
    </location>
</feature>
<gene>
    <name evidence="2" type="ORF">P153DRAFT_167726</name>
</gene>
<proteinExistence type="predicted"/>
<name>A0A6A6AKU6_9PLEO</name>
<accession>A0A6A6AKU6</accession>